<evidence type="ECO:0000313" key="1">
    <source>
        <dbReference type="EMBL" id="THU79739.1"/>
    </source>
</evidence>
<evidence type="ECO:0000313" key="2">
    <source>
        <dbReference type="Proteomes" id="UP000297245"/>
    </source>
</evidence>
<organism evidence="1 2">
    <name type="scientific">Dendrothele bispora (strain CBS 962.96)</name>
    <dbReference type="NCBI Taxonomy" id="1314807"/>
    <lineage>
        <taxon>Eukaryota</taxon>
        <taxon>Fungi</taxon>
        <taxon>Dikarya</taxon>
        <taxon>Basidiomycota</taxon>
        <taxon>Agaricomycotina</taxon>
        <taxon>Agaricomycetes</taxon>
        <taxon>Agaricomycetidae</taxon>
        <taxon>Agaricales</taxon>
        <taxon>Agaricales incertae sedis</taxon>
        <taxon>Dendrothele</taxon>
    </lineage>
</organism>
<accession>A0A4S8KV25</accession>
<keyword evidence="2" id="KW-1185">Reference proteome</keyword>
<protein>
    <submittedName>
        <fullName evidence="1">Uncharacterized protein</fullName>
    </submittedName>
</protein>
<proteinExistence type="predicted"/>
<dbReference type="Proteomes" id="UP000297245">
    <property type="component" value="Unassembled WGS sequence"/>
</dbReference>
<dbReference type="EMBL" id="ML179982">
    <property type="protein sequence ID" value="THU79739.1"/>
    <property type="molecule type" value="Genomic_DNA"/>
</dbReference>
<gene>
    <name evidence="1" type="ORF">K435DRAFT_810464</name>
</gene>
<dbReference type="AlphaFoldDB" id="A0A4S8KV25"/>
<reference evidence="1 2" key="1">
    <citation type="journal article" date="2019" name="Nat. Ecol. Evol.">
        <title>Megaphylogeny resolves global patterns of mushroom evolution.</title>
        <authorList>
            <person name="Varga T."/>
            <person name="Krizsan K."/>
            <person name="Foldi C."/>
            <person name="Dima B."/>
            <person name="Sanchez-Garcia M."/>
            <person name="Sanchez-Ramirez S."/>
            <person name="Szollosi G.J."/>
            <person name="Szarkandi J.G."/>
            <person name="Papp V."/>
            <person name="Albert L."/>
            <person name="Andreopoulos W."/>
            <person name="Angelini C."/>
            <person name="Antonin V."/>
            <person name="Barry K.W."/>
            <person name="Bougher N.L."/>
            <person name="Buchanan P."/>
            <person name="Buyck B."/>
            <person name="Bense V."/>
            <person name="Catcheside P."/>
            <person name="Chovatia M."/>
            <person name="Cooper J."/>
            <person name="Damon W."/>
            <person name="Desjardin D."/>
            <person name="Finy P."/>
            <person name="Geml J."/>
            <person name="Haridas S."/>
            <person name="Hughes K."/>
            <person name="Justo A."/>
            <person name="Karasinski D."/>
            <person name="Kautmanova I."/>
            <person name="Kiss B."/>
            <person name="Kocsube S."/>
            <person name="Kotiranta H."/>
            <person name="LaButti K.M."/>
            <person name="Lechner B.E."/>
            <person name="Liimatainen K."/>
            <person name="Lipzen A."/>
            <person name="Lukacs Z."/>
            <person name="Mihaltcheva S."/>
            <person name="Morgado L.N."/>
            <person name="Niskanen T."/>
            <person name="Noordeloos M.E."/>
            <person name="Ohm R.A."/>
            <person name="Ortiz-Santana B."/>
            <person name="Ovrebo C."/>
            <person name="Racz N."/>
            <person name="Riley R."/>
            <person name="Savchenko A."/>
            <person name="Shiryaev A."/>
            <person name="Soop K."/>
            <person name="Spirin V."/>
            <person name="Szebenyi C."/>
            <person name="Tomsovsky M."/>
            <person name="Tulloss R.E."/>
            <person name="Uehling J."/>
            <person name="Grigoriev I.V."/>
            <person name="Vagvolgyi C."/>
            <person name="Papp T."/>
            <person name="Martin F.M."/>
            <person name="Miettinen O."/>
            <person name="Hibbett D.S."/>
            <person name="Nagy L.G."/>
        </authorList>
    </citation>
    <scope>NUCLEOTIDE SEQUENCE [LARGE SCALE GENOMIC DNA]</scope>
    <source>
        <strain evidence="1 2">CBS 962.96</strain>
    </source>
</reference>
<sequence length="363" mass="41684">MNKSYSFVSSPWRSIHGTEGIVLAHGWTRFQYDVTNWGKNFSYSVNLPRRLEKRLESAWLCQGMSWVNVIGGDISNLEQYDVGTVIHPNIIPKNIFIFIAPMSLNQCLESGSTEISQRVCDLIGLPKYKVEIYPFSFYGHNYQFQAIQDLQKFLRYDSSTQDFAESCGLPLIEVTSLFEDPDQAHNQPMEELDNWHVVRDNLALDEVLGSNSESIHDDTDAKLQEIWFPIPRIQREMKLTVLEILNYQDLDVSELDSCSEDWSDLGSETSKFDSASHVPIQYLEPSPWLEGYLIGNDDLNKSCRGPTSDMCQVWYKVWDSTLLTLEHHGVESRGKDENPNCERIKLFIIQSRVTRSKVLIPVA</sequence>
<name>A0A4S8KV25_DENBC</name>